<dbReference type="EMBL" id="CAUYUJ010018960">
    <property type="protein sequence ID" value="CAK0887616.1"/>
    <property type="molecule type" value="Genomic_DNA"/>
</dbReference>
<feature type="signal peptide" evidence="1">
    <location>
        <begin position="1"/>
        <end position="15"/>
    </location>
</feature>
<dbReference type="Proteomes" id="UP001189429">
    <property type="component" value="Unassembled WGS sequence"/>
</dbReference>
<evidence type="ECO:0000256" key="1">
    <source>
        <dbReference type="SAM" id="SignalP"/>
    </source>
</evidence>
<protein>
    <submittedName>
        <fullName evidence="2">Uncharacterized protein</fullName>
    </submittedName>
</protein>
<keyword evidence="3" id="KW-1185">Reference proteome</keyword>
<comment type="caution">
    <text evidence="2">The sequence shown here is derived from an EMBL/GenBank/DDBJ whole genome shotgun (WGS) entry which is preliminary data.</text>
</comment>
<sequence>MSVAACACLLSLASALEAPSLPAPSVCEHAALSTGETWACRPCNAFYVKFLTTMLPGTSLLAHILVDETADSGTRVLFAFEKKGEEPARGLAYLTLT</sequence>
<accession>A0ABN9WNP6</accession>
<reference evidence="2" key="1">
    <citation type="submission" date="2023-10" db="EMBL/GenBank/DDBJ databases">
        <authorList>
            <person name="Chen Y."/>
            <person name="Shah S."/>
            <person name="Dougan E. K."/>
            <person name="Thang M."/>
            <person name="Chan C."/>
        </authorList>
    </citation>
    <scope>NUCLEOTIDE SEQUENCE [LARGE SCALE GENOMIC DNA]</scope>
</reference>
<keyword evidence="1" id="KW-0732">Signal</keyword>
<evidence type="ECO:0000313" key="2">
    <source>
        <dbReference type="EMBL" id="CAK0887616.1"/>
    </source>
</evidence>
<organism evidence="2 3">
    <name type="scientific">Prorocentrum cordatum</name>
    <dbReference type="NCBI Taxonomy" id="2364126"/>
    <lineage>
        <taxon>Eukaryota</taxon>
        <taxon>Sar</taxon>
        <taxon>Alveolata</taxon>
        <taxon>Dinophyceae</taxon>
        <taxon>Prorocentrales</taxon>
        <taxon>Prorocentraceae</taxon>
        <taxon>Prorocentrum</taxon>
    </lineage>
</organism>
<gene>
    <name evidence="2" type="ORF">PCOR1329_LOCUS68613</name>
</gene>
<feature type="chain" id="PRO_5045904802" evidence="1">
    <location>
        <begin position="16"/>
        <end position="97"/>
    </location>
</feature>
<evidence type="ECO:0000313" key="3">
    <source>
        <dbReference type="Proteomes" id="UP001189429"/>
    </source>
</evidence>
<name>A0ABN9WNP6_9DINO</name>
<proteinExistence type="predicted"/>